<keyword evidence="2" id="KW-0238">DNA-binding</keyword>
<dbReference type="PROSITE" id="PS00041">
    <property type="entry name" value="HTH_ARAC_FAMILY_1"/>
    <property type="match status" value="1"/>
</dbReference>
<sequence length="642" mass="74084">INCRVSRALPPRVPFSPMVCGLIFSHALSLMSCRCCSAVIFLPPFFFEDYYITFLLTTPSSVMNSYIHSAYLYYQEDEMVYSSISMPYSVTLLENFQDKDVFEEDSKNSPYFVGPHLLRSSQADSDPRTQPLVISYVVPSSDRNGMVYLCVNVNIRSLYSIVLRNFELEQNKNFYIVNNEGYVVFHRDSKYLFVKQEALPQQENVIVSEAYSSALGVTFVFESTVLPLESALLRFSFWILGFLSVAMVVAIVLVIYSTLPIRKMMQTTKQSDLRDFLARLGGIADTSFWDQSMQKCKNHVVSVFRVTSYADAEKFLNQSVKMSAENEKNYQFLAVKMSSEIIAIIFGNVRHYGDIQFRQYVRAQCEKMCADFQEGKKVYCVISQVKTGVEQLQEGYQECFETFQYQYLFPQQVVAWEEIDRTQSVYPFPVRHERHIINNLMTGKGEACLRHIDEIFAEFRSGDYLIKDSEINRYLAVMEENISLRLEELSVVVERPPLHVFDLCTTLDEVYEVFVNDIRSILIQITDRPHEPESNVSNIVLDYIEKNFCQNDICQNKASQELSVSISVISRVVKEATHRNFSEYITYKRIQRSKELLVKGNMSINAVAEAVGFTYPYYFIRKFKELEGVTPGQYVGAQNIPE</sequence>
<name>A0A6L6LWQ7_9FIRM</name>
<dbReference type="InterPro" id="IPR009057">
    <property type="entry name" value="Homeodomain-like_sf"/>
</dbReference>
<dbReference type="GO" id="GO:0043565">
    <property type="term" value="F:sequence-specific DNA binding"/>
    <property type="evidence" value="ECO:0007669"/>
    <property type="project" value="InterPro"/>
</dbReference>
<feature type="non-terminal residue" evidence="6">
    <location>
        <position position="1"/>
    </location>
</feature>
<proteinExistence type="predicted"/>
<dbReference type="AlphaFoldDB" id="A0A6L6LWQ7"/>
<evidence type="ECO:0000259" key="5">
    <source>
        <dbReference type="PROSITE" id="PS01124"/>
    </source>
</evidence>
<keyword evidence="1" id="KW-0805">Transcription regulation</keyword>
<dbReference type="Pfam" id="PF12833">
    <property type="entry name" value="HTH_18"/>
    <property type="match status" value="1"/>
</dbReference>
<keyword evidence="3" id="KW-0804">Transcription</keyword>
<evidence type="ECO:0000256" key="2">
    <source>
        <dbReference type="ARBA" id="ARBA00023125"/>
    </source>
</evidence>
<gene>
    <name evidence="6" type="ORF">GMD59_18080</name>
</gene>
<dbReference type="InterPro" id="IPR018062">
    <property type="entry name" value="HTH_AraC-typ_CS"/>
</dbReference>
<dbReference type="EMBL" id="WMZU01000055">
    <property type="protein sequence ID" value="MTS29170.1"/>
    <property type="molecule type" value="Genomic_DNA"/>
</dbReference>
<dbReference type="InterPro" id="IPR018060">
    <property type="entry name" value="HTH_AraC"/>
</dbReference>
<dbReference type="Proteomes" id="UP000472755">
    <property type="component" value="Unassembled WGS sequence"/>
</dbReference>
<evidence type="ECO:0000313" key="7">
    <source>
        <dbReference type="Proteomes" id="UP000472755"/>
    </source>
</evidence>
<organism evidence="6 7">
    <name type="scientific">Ruthenibacterium lactatiformans</name>
    <dbReference type="NCBI Taxonomy" id="1550024"/>
    <lineage>
        <taxon>Bacteria</taxon>
        <taxon>Bacillati</taxon>
        <taxon>Bacillota</taxon>
        <taxon>Clostridia</taxon>
        <taxon>Eubacteriales</taxon>
        <taxon>Oscillospiraceae</taxon>
        <taxon>Ruthenibacterium</taxon>
    </lineage>
</organism>
<accession>A0A6L6LWQ7</accession>
<protein>
    <submittedName>
        <fullName evidence="6">Helix-turn-helix domain-containing protein</fullName>
    </submittedName>
</protein>
<feature type="domain" description="HTH araC/xylS-type" evidence="5">
    <location>
        <begin position="538"/>
        <end position="637"/>
    </location>
</feature>
<dbReference type="PANTHER" id="PTHR43280">
    <property type="entry name" value="ARAC-FAMILY TRANSCRIPTIONAL REGULATOR"/>
    <property type="match status" value="1"/>
</dbReference>
<dbReference type="PANTHER" id="PTHR43280:SF2">
    <property type="entry name" value="HTH-TYPE TRANSCRIPTIONAL REGULATOR EXSA"/>
    <property type="match status" value="1"/>
</dbReference>
<dbReference type="SMART" id="SM00342">
    <property type="entry name" value="HTH_ARAC"/>
    <property type="match status" value="1"/>
</dbReference>
<dbReference type="Gene3D" id="1.10.10.60">
    <property type="entry name" value="Homeodomain-like"/>
    <property type="match status" value="2"/>
</dbReference>
<keyword evidence="4" id="KW-0812">Transmembrane</keyword>
<dbReference type="GO" id="GO:0003700">
    <property type="term" value="F:DNA-binding transcription factor activity"/>
    <property type="evidence" value="ECO:0007669"/>
    <property type="project" value="InterPro"/>
</dbReference>
<evidence type="ECO:0000256" key="4">
    <source>
        <dbReference type="SAM" id="Phobius"/>
    </source>
</evidence>
<evidence type="ECO:0000256" key="3">
    <source>
        <dbReference type="ARBA" id="ARBA00023163"/>
    </source>
</evidence>
<keyword evidence="4" id="KW-0472">Membrane</keyword>
<comment type="caution">
    <text evidence="6">The sequence shown here is derived from an EMBL/GenBank/DDBJ whole genome shotgun (WGS) entry which is preliminary data.</text>
</comment>
<dbReference type="SUPFAM" id="SSF46689">
    <property type="entry name" value="Homeodomain-like"/>
    <property type="match status" value="1"/>
</dbReference>
<evidence type="ECO:0000256" key="1">
    <source>
        <dbReference type="ARBA" id="ARBA00023015"/>
    </source>
</evidence>
<dbReference type="PROSITE" id="PS01124">
    <property type="entry name" value="HTH_ARAC_FAMILY_2"/>
    <property type="match status" value="1"/>
</dbReference>
<keyword evidence="4" id="KW-1133">Transmembrane helix</keyword>
<feature type="transmembrane region" description="Helical" evidence="4">
    <location>
        <begin position="235"/>
        <end position="259"/>
    </location>
</feature>
<evidence type="ECO:0000313" key="6">
    <source>
        <dbReference type="EMBL" id="MTS29170.1"/>
    </source>
</evidence>
<reference evidence="6 7" key="1">
    <citation type="journal article" date="2019" name="Nat. Med.">
        <title>A library of human gut bacterial isolates paired with longitudinal multiomics data enables mechanistic microbiome research.</title>
        <authorList>
            <person name="Poyet M."/>
            <person name="Groussin M."/>
            <person name="Gibbons S.M."/>
            <person name="Avila-Pacheco J."/>
            <person name="Jiang X."/>
            <person name="Kearney S.M."/>
            <person name="Perrotta A.R."/>
            <person name="Berdy B."/>
            <person name="Zhao S."/>
            <person name="Lieberman T.D."/>
            <person name="Swanson P.K."/>
            <person name="Smith M."/>
            <person name="Roesemann S."/>
            <person name="Alexander J.E."/>
            <person name="Rich S.A."/>
            <person name="Livny J."/>
            <person name="Vlamakis H."/>
            <person name="Clish C."/>
            <person name="Bullock K."/>
            <person name="Deik A."/>
            <person name="Scott J."/>
            <person name="Pierce K.A."/>
            <person name="Xavier R.J."/>
            <person name="Alm E.J."/>
        </authorList>
    </citation>
    <scope>NUCLEOTIDE SEQUENCE [LARGE SCALE GENOMIC DNA]</scope>
    <source>
        <strain evidence="6 7">BIOML-A4</strain>
    </source>
</reference>